<sequence>MKIIRKASGAFQAHLSANISKLRSSSSIIISSAPSQTKDDTPQKTDQELKMFQSKIERNSAQTHFFPTMQFNLKTISYGEKTLTSAYPQQSNVNEVIELMTRTGATNIIGVGNGAAIDLAKACYYKRIADDHDDDIGELILNPSTLGAIGTATSEHCLLLDTEEEALMPVYSSSTIDKDARSIIIDESSISIPSWLTRDIQNKKRTNIATITDNVLASLVVALDAAHAMGDDGVIEEGKISCLNECIQSSARYLSSIQNSPNDFNVAENQEFAISAVLHAGQLLSFGRENSLSTRRNIAIALSASILPKHFPHGNWSTFTASLLPGVVNAVNNCDEADENEILIDSISTLLNLESQASPSHLVEWFERLDKNSMSSGVLEIPSLSSLSEGAPGFSELLTKVEDHSAFTQCVDADSDYLENILVSSLNR</sequence>
<organism evidence="1 2">
    <name type="scientific">Chaetoceros tenuissimus</name>
    <dbReference type="NCBI Taxonomy" id="426638"/>
    <lineage>
        <taxon>Eukaryota</taxon>
        <taxon>Sar</taxon>
        <taxon>Stramenopiles</taxon>
        <taxon>Ochrophyta</taxon>
        <taxon>Bacillariophyta</taxon>
        <taxon>Coscinodiscophyceae</taxon>
        <taxon>Chaetocerotophycidae</taxon>
        <taxon>Chaetocerotales</taxon>
        <taxon>Chaetocerotaceae</taxon>
        <taxon>Chaetoceros</taxon>
    </lineage>
</organism>
<dbReference type="AlphaFoldDB" id="A0AAD3H689"/>
<gene>
    <name evidence="1" type="ORF">CTEN210_08633</name>
</gene>
<evidence type="ECO:0008006" key="3">
    <source>
        <dbReference type="Google" id="ProtNLM"/>
    </source>
</evidence>
<comment type="caution">
    <text evidence="1">The sequence shown here is derived from an EMBL/GenBank/DDBJ whole genome shotgun (WGS) entry which is preliminary data.</text>
</comment>
<dbReference type="Proteomes" id="UP001054902">
    <property type="component" value="Unassembled WGS sequence"/>
</dbReference>
<keyword evidence="2" id="KW-1185">Reference proteome</keyword>
<accession>A0AAD3H689</accession>
<dbReference type="SUPFAM" id="SSF56796">
    <property type="entry name" value="Dehydroquinate synthase-like"/>
    <property type="match status" value="1"/>
</dbReference>
<protein>
    <recommendedName>
        <fullName evidence="3">Alcohol dehydrogenase iron-type/glycerol dehydrogenase GldA domain-containing protein</fullName>
    </recommendedName>
</protein>
<evidence type="ECO:0000313" key="1">
    <source>
        <dbReference type="EMBL" id="GFH52157.1"/>
    </source>
</evidence>
<evidence type="ECO:0000313" key="2">
    <source>
        <dbReference type="Proteomes" id="UP001054902"/>
    </source>
</evidence>
<proteinExistence type="predicted"/>
<dbReference type="EMBL" id="BLLK01000045">
    <property type="protein sequence ID" value="GFH52157.1"/>
    <property type="molecule type" value="Genomic_DNA"/>
</dbReference>
<reference evidence="1 2" key="1">
    <citation type="journal article" date="2021" name="Sci. Rep.">
        <title>The genome of the diatom Chaetoceros tenuissimus carries an ancient integrated fragment of an extant virus.</title>
        <authorList>
            <person name="Hongo Y."/>
            <person name="Kimura K."/>
            <person name="Takaki Y."/>
            <person name="Yoshida Y."/>
            <person name="Baba S."/>
            <person name="Kobayashi G."/>
            <person name="Nagasaki K."/>
            <person name="Hano T."/>
            <person name="Tomaru Y."/>
        </authorList>
    </citation>
    <scope>NUCLEOTIDE SEQUENCE [LARGE SCALE GENOMIC DNA]</scope>
    <source>
        <strain evidence="1 2">NIES-3715</strain>
    </source>
</reference>
<name>A0AAD3H689_9STRA</name>
<dbReference type="Gene3D" id="3.40.50.1970">
    <property type="match status" value="1"/>
</dbReference>